<dbReference type="Gene3D" id="1.10.150.130">
    <property type="match status" value="1"/>
</dbReference>
<dbReference type="Gene3D" id="1.10.443.10">
    <property type="entry name" value="Intergrase catalytic core"/>
    <property type="match status" value="1"/>
</dbReference>
<dbReference type="InterPro" id="IPR046668">
    <property type="entry name" value="DUF6538"/>
</dbReference>
<feature type="compositionally biased region" description="Polar residues" evidence="5">
    <location>
        <begin position="210"/>
        <end position="220"/>
    </location>
</feature>
<proteinExistence type="inferred from homology"/>
<protein>
    <submittedName>
        <fullName evidence="7">Integrase</fullName>
    </submittedName>
</protein>
<gene>
    <name evidence="7" type="ORF">AD941_00965</name>
</gene>
<dbReference type="GO" id="GO:0003677">
    <property type="term" value="F:DNA binding"/>
    <property type="evidence" value="ECO:0007669"/>
    <property type="project" value="UniProtKB-KW"/>
</dbReference>
<evidence type="ECO:0000256" key="5">
    <source>
        <dbReference type="SAM" id="MobiDB-lite"/>
    </source>
</evidence>
<dbReference type="SUPFAM" id="SSF56349">
    <property type="entry name" value="DNA breaking-rejoining enzymes"/>
    <property type="match status" value="1"/>
</dbReference>
<dbReference type="Pfam" id="PF20172">
    <property type="entry name" value="DUF6538"/>
    <property type="match status" value="1"/>
</dbReference>
<dbReference type="AlphaFoldDB" id="A0AAW3R0P0"/>
<feature type="region of interest" description="Disordered" evidence="5">
    <location>
        <begin position="63"/>
        <end position="86"/>
    </location>
</feature>
<dbReference type="PANTHER" id="PTHR30349:SF41">
    <property type="entry name" value="INTEGRASE_RECOMBINASE PROTEIN MJ0367-RELATED"/>
    <property type="match status" value="1"/>
</dbReference>
<dbReference type="GO" id="GO:0006310">
    <property type="term" value="P:DNA recombination"/>
    <property type="evidence" value="ECO:0007669"/>
    <property type="project" value="UniProtKB-KW"/>
</dbReference>
<comment type="caution">
    <text evidence="7">The sequence shown here is derived from an EMBL/GenBank/DDBJ whole genome shotgun (WGS) entry which is preliminary data.</text>
</comment>
<dbReference type="Proteomes" id="UP000075682">
    <property type="component" value="Unassembled WGS sequence"/>
</dbReference>
<dbReference type="PROSITE" id="PS51898">
    <property type="entry name" value="TYR_RECOMBINASE"/>
    <property type="match status" value="1"/>
</dbReference>
<evidence type="ECO:0000313" key="8">
    <source>
        <dbReference type="Proteomes" id="UP000075682"/>
    </source>
</evidence>
<keyword evidence="3" id="KW-0238">DNA-binding</keyword>
<reference evidence="7 8" key="1">
    <citation type="submission" date="2015-06" db="EMBL/GenBank/DDBJ databases">
        <title>Improved classification and identification of acetic acid bacteria using matrix-assisted laser desorption/ionization time-of-flight mass spectrometry; Gluconobacter nephelii and Gluconobacter uchimurae are later heterotypic synonyms of Gluconobacter japonicus and Gluconobacter oxydans, respectively.</title>
        <authorList>
            <person name="Li L."/>
            <person name="Cleenwerck I."/>
            <person name="De Vuyst L."/>
            <person name="Vandamme P."/>
        </authorList>
    </citation>
    <scope>NUCLEOTIDE SEQUENCE [LARGE SCALE GENOMIC DNA]</scope>
    <source>
        <strain evidence="7 8">LMG 1356</strain>
    </source>
</reference>
<evidence type="ECO:0000256" key="1">
    <source>
        <dbReference type="ARBA" id="ARBA00008857"/>
    </source>
</evidence>
<evidence type="ECO:0000256" key="3">
    <source>
        <dbReference type="ARBA" id="ARBA00023125"/>
    </source>
</evidence>
<dbReference type="InterPro" id="IPR010998">
    <property type="entry name" value="Integrase_recombinase_N"/>
</dbReference>
<sequence>MWRSFVLKQVGSRFHFRRVVPQALRPILGKSEIWISLGTAGKVEARRRAAELHAQTSDVFRGLRSVSRSKPPSETSMPSPNESADFMKKHGFETKDDVYRALLEKYKDMLATQETIRKNDVSSAEMAGQIKYYKSTMQHAHDVRALSAGIEKIIAVALDSQNHMTAMTRKLIEASHISAAEKKGLENEIKRLHETLLSTFTKALDGRSAATETSAPATNETETKPKKGVATPKTRPAILLTEALNRFLNSKPTKSLETQRDTSRTVALFIEAFGDLSIRNIDGKIAGDFRDVLFSLPASHGKTKNLSLQDEIERAASHDVSTLSAKTVKNHFMRLSSLWNDLLRRDMVEKNPWGNWDFNLTKKNPRRAWTAEEMDKLLQTPWPLCSIPANTFKGITMIAAYSGMRLGEICNLRNEDVQTIDGVSCFRVCAHPEDNWSPKTEAGERLVPIHSVLLDWGILNFQNAGEKYLFSELKTSTDGNRGADFSRAFSRYKMMMELPPVVTFHGFRHTVSTLLRNQNSDIRELWIDALLGHEASHKSQGATTYLSGIEMQNLKRTVESIQYPAFNLPPLG</sequence>
<evidence type="ECO:0000313" key="7">
    <source>
        <dbReference type="EMBL" id="KXV42395.1"/>
    </source>
</evidence>
<dbReference type="InterPro" id="IPR002104">
    <property type="entry name" value="Integrase_catalytic"/>
</dbReference>
<evidence type="ECO:0000256" key="4">
    <source>
        <dbReference type="ARBA" id="ARBA00023172"/>
    </source>
</evidence>
<evidence type="ECO:0000256" key="2">
    <source>
        <dbReference type="ARBA" id="ARBA00022908"/>
    </source>
</evidence>
<dbReference type="InterPro" id="IPR013762">
    <property type="entry name" value="Integrase-like_cat_sf"/>
</dbReference>
<dbReference type="InterPro" id="IPR050090">
    <property type="entry name" value="Tyrosine_recombinase_XerCD"/>
</dbReference>
<dbReference type="GO" id="GO:0015074">
    <property type="term" value="P:DNA integration"/>
    <property type="evidence" value="ECO:0007669"/>
    <property type="project" value="UniProtKB-KW"/>
</dbReference>
<comment type="similarity">
    <text evidence="1">Belongs to the 'phage' integrase family.</text>
</comment>
<dbReference type="InterPro" id="IPR011010">
    <property type="entry name" value="DNA_brk_join_enz"/>
</dbReference>
<keyword evidence="4" id="KW-0233">DNA recombination</keyword>
<feature type="compositionally biased region" description="Polar residues" evidence="5">
    <location>
        <begin position="66"/>
        <end position="82"/>
    </location>
</feature>
<name>A0AAW3R0P0_9PROT</name>
<dbReference type="PANTHER" id="PTHR30349">
    <property type="entry name" value="PHAGE INTEGRASE-RELATED"/>
    <property type="match status" value="1"/>
</dbReference>
<dbReference type="Pfam" id="PF00589">
    <property type="entry name" value="Phage_integrase"/>
    <property type="match status" value="1"/>
</dbReference>
<evidence type="ECO:0000259" key="6">
    <source>
        <dbReference type="PROSITE" id="PS51898"/>
    </source>
</evidence>
<organism evidence="7 8">
    <name type="scientific">Gluconobacter albidus</name>
    <dbReference type="NCBI Taxonomy" id="318683"/>
    <lineage>
        <taxon>Bacteria</taxon>
        <taxon>Pseudomonadati</taxon>
        <taxon>Pseudomonadota</taxon>
        <taxon>Alphaproteobacteria</taxon>
        <taxon>Acetobacterales</taxon>
        <taxon>Acetobacteraceae</taxon>
        <taxon>Gluconobacter</taxon>
    </lineage>
</organism>
<feature type="domain" description="Tyr recombinase" evidence="6">
    <location>
        <begin position="364"/>
        <end position="559"/>
    </location>
</feature>
<dbReference type="EMBL" id="LHZN01000072">
    <property type="protein sequence ID" value="KXV42395.1"/>
    <property type="molecule type" value="Genomic_DNA"/>
</dbReference>
<feature type="region of interest" description="Disordered" evidence="5">
    <location>
        <begin position="207"/>
        <end position="232"/>
    </location>
</feature>
<accession>A0AAW3R0P0</accession>
<keyword evidence="2" id="KW-0229">DNA integration</keyword>